<protein>
    <submittedName>
        <fullName evidence="7">Peptidase S49</fullName>
    </submittedName>
</protein>
<comment type="caution">
    <text evidence="7">The sequence shown here is derived from an EMBL/GenBank/DDBJ whole genome shotgun (WGS) entry which is preliminary data.</text>
</comment>
<organism evidence="7 8">
    <name type="scientific">Rhodobacter ferrooxidans</name>
    <dbReference type="NCBI Taxonomy" id="371731"/>
    <lineage>
        <taxon>Bacteria</taxon>
        <taxon>Pseudomonadati</taxon>
        <taxon>Pseudomonadota</taxon>
        <taxon>Alphaproteobacteria</taxon>
        <taxon>Rhodobacterales</taxon>
        <taxon>Rhodobacter group</taxon>
        <taxon>Rhodobacter</taxon>
    </lineage>
</organism>
<dbReference type="InterPro" id="IPR029045">
    <property type="entry name" value="ClpP/crotonase-like_dom_sf"/>
</dbReference>
<evidence type="ECO:0000256" key="2">
    <source>
        <dbReference type="ARBA" id="ARBA00022670"/>
    </source>
</evidence>
<evidence type="ECO:0000256" key="1">
    <source>
        <dbReference type="ARBA" id="ARBA00008683"/>
    </source>
</evidence>
<dbReference type="SUPFAM" id="SSF52096">
    <property type="entry name" value="ClpP/crotonase"/>
    <property type="match status" value="1"/>
</dbReference>
<dbReference type="PANTHER" id="PTHR33209">
    <property type="entry name" value="PROTEASE 4"/>
    <property type="match status" value="1"/>
</dbReference>
<dbReference type="Gene3D" id="3.90.226.10">
    <property type="entry name" value="2-enoyl-CoA Hydratase, Chain A, domain 1"/>
    <property type="match status" value="1"/>
</dbReference>
<dbReference type="MEROPS" id="S49.003"/>
<accession>C8S3R0</accession>
<dbReference type="CDD" id="cd07022">
    <property type="entry name" value="S49_Sppa_36K_type"/>
    <property type="match status" value="1"/>
</dbReference>
<dbReference type="Gene3D" id="6.20.330.10">
    <property type="match status" value="1"/>
</dbReference>
<evidence type="ECO:0000256" key="5">
    <source>
        <dbReference type="SAM" id="MobiDB-lite"/>
    </source>
</evidence>
<evidence type="ECO:0000259" key="6">
    <source>
        <dbReference type="Pfam" id="PF01343"/>
    </source>
</evidence>
<gene>
    <name evidence="7" type="ORF">Rsw2DRAFT_2688</name>
</gene>
<evidence type="ECO:0000313" key="8">
    <source>
        <dbReference type="Proteomes" id="UP000010121"/>
    </source>
</evidence>
<feature type="domain" description="Peptidase S49" evidence="6">
    <location>
        <begin position="154"/>
        <end position="297"/>
    </location>
</feature>
<dbReference type="GO" id="GO:0006508">
    <property type="term" value="P:proteolysis"/>
    <property type="evidence" value="ECO:0007669"/>
    <property type="project" value="UniProtKB-KW"/>
</dbReference>
<sequence>MMFHAQIAQRAFNTPLLVEPSKAMAFLAGLGPRITGRQLRLAGLEVAPEDVVAATTHARAGILTNGLAADYRREGQSPFAIVDGIAVIEVSGVLVHRGAWIGQSSGQTSYEGIAAQLAAAVTDPAVRGIALEIDSFGGEVAGVFDLADAIRAARTAKPVQAFVAEHAFSAGYALASQATSIILPRTGAVGSIGVVVMHADLSGQLADDGVTVTLIHSGAHKVDGNPYAPLPDPVRARIQGEIDSLRTLFAQTVSAGRGRRLTAEAALATEAECYRGAEAVAAGLADEVSDPASAFAAFAAALNGRGTIRSAGPGRPVQSHQSKESIMKPNATSTTEAPATDQTEVQAVPAPVEPSPAPVVPPAPAPTEAATAVALARAEAAELATIGAQAARLGLSIDVAEAVQKGLRPDALRASILNQLAARGDASAVAVVPPPKSAAPESPLLAAVKRATAAGKAA</sequence>
<reference evidence="7 8" key="1">
    <citation type="submission" date="2009-08" db="EMBL/GenBank/DDBJ databases">
        <title>The draft genome of Rhodobacter sp. SW2.</title>
        <authorList>
            <consortium name="US DOE Joint Genome Institute (JGI-PGF)"/>
            <person name="Lucas S."/>
            <person name="Copeland A."/>
            <person name="Lapidus A."/>
            <person name="Glavina del Rio T."/>
            <person name="Tice H."/>
            <person name="Bruce D."/>
            <person name="Goodwin L."/>
            <person name="Pitluck S."/>
            <person name="Larimer F."/>
            <person name="Land M.L."/>
            <person name="Hauser L."/>
            <person name="Emerson D."/>
        </authorList>
    </citation>
    <scope>NUCLEOTIDE SEQUENCE [LARGE SCALE GENOMIC DNA]</scope>
    <source>
        <strain evidence="7 8">SW2</strain>
    </source>
</reference>
<feature type="region of interest" description="Disordered" evidence="5">
    <location>
        <begin position="308"/>
        <end position="341"/>
    </location>
</feature>
<evidence type="ECO:0000313" key="7">
    <source>
        <dbReference type="EMBL" id="EEW24392.1"/>
    </source>
</evidence>
<keyword evidence="3" id="KW-0378">Hydrolase</keyword>
<proteinExistence type="inferred from homology"/>
<keyword evidence="8" id="KW-1185">Reference proteome</keyword>
<dbReference type="InterPro" id="IPR033855">
    <property type="entry name" value="Protein_C"/>
</dbReference>
<dbReference type="Pfam" id="PF01343">
    <property type="entry name" value="Peptidase_S49"/>
    <property type="match status" value="1"/>
</dbReference>
<keyword evidence="2" id="KW-0645">Protease</keyword>
<keyword evidence="4" id="KW-0720">Serine protease</keyword>
<name>C8S3R0_9RHOB</name>
<evidence type="ECO:0000256" key="4">
    <source>
        <dbReference type="ARBA" id="ARBA00022825"/>
    </source>
</evidence>
<dbReference type="PANTHER" id="PTHR33209:SF1">
    <property type="entry name" value="PEPTIDASE S49 DOMAIN-CONTAINING PROTEIN"/>
    <property type="match status" value="1"/>
</dbReference>
<feature type="compositionally biased region" description="Polar residues" evidence="5">
    <location>
        <begin position="330"/>
        <end position="341"/>
    </location>
</feature>
<dbReference type="eggNOG" id="COG0616">
    <property type="taxonomic scope" value="Bacteria"/>
</dbReference>
<dbReference type="EMBL" id="ACYY01000020">
    <property type="protein sequence ID" value="EEW24392.1"/>
    <property type="molecule type" value="Genomic_DNA"/>
</dbReference>
<dbReference type="Proteomes" id="UP000010121">
    <property type="component" value="Unassembled WGS sequence"/>
</dbReference>
<dbReference type="InterPro" id="IPR002142">
    <property type="entry name" value="Peptidase_S49"/>
</dbReference>
<dbReference type="STRING" id="371731.Rsw2DRAFT_2688"/>
<dbReference type="AlphaFoldDB" id="C8S3R0"/>
<dbReference type="GO" id="GO:0008236">
    <property type="term" value="F:serine-type peptidase activity"/>
    <property type="evidence" value="ECO:0007669"/>
    <property type="project" value="UniProtKB-KW"/>
</dbReference>
<comment type="similarity">
    <text evidence="1">Belongs to the peptidase S49 family.</text>
</comment>
<evidence type="ECO:0000256" key="3">
    <source>
        <dbReference type="ARBA" id="ARBA00022801"/>
    </source>
</evidence>